<accession>A0A2K9LQN4</accession>
<dbReference type="Gene3D" id="2.40.160.60">
    <property type="entry name" value="Outer membrane protein transport protein (OMPP1/FadL/TodX)"/>
    <property type="match status" value="1"/>
</dbReference>
<keyword evidence="9" id="KW-1185">Reference proteome</keyword>
<dbReference type="KEGG" id="kak:Kalk_20410"/>
<protein>
    <recommendedName>
        <fullName evidence="10">Aromatic hydrocarbon degradation protein</fullName>
    </recommendedName>
</protein>
<dbReference type="GO" id="GO:0009279">
    <property type="term" value="C:cell outer membrane"/>
    <property type="evidence" value="ECO:0007669"/>
    <property type="project" value="UniProtKB-SubCell"/>
</dbReference>
<gene>
    <name evidence="8" type="ORF">Kalk_20410</name>
</gene>
<dbReference type="PANTHER" id="PTHR35093:SF8">
    <property type="entry name" value="OUTER MEMBRANE PROTEIN NMB0088-RELATED"/>
    <property type="match status" value="1"/>
</dbReference>
<dbReference type="PANTHER" id="PTHR35093">
    <property type="entry name" value="OUTER MEMBRANE PROTEIN NMB0088-RELATED"/>
    <property type="match status" value="1"/>
</dbReference>
<dbReference type="OrthoDB" id="19849at2"/>
<keyword evidence="5" id="KW-0732">Signal</keyword>
<evidence type="ECO:0000256" key="3">
    <source>
        <dbReference type="ARBA" id="ARBA00022452"/>
    </source>
</evidence>
<evidence type="ECO:0000256" key="4">
    <source>
        <dbReference type="ARBA" id="ARBA00022692"/>
    </source>
</evidence>
<dbReference type="Pfam" id="PF03349">
    <property type="entry name" value="Toluene_X"/>
    <property type="match status" value="1"/>
</dbReference>
<evidence type="ECO:0000313" key="9">
    <source>
        <dbReference type="Proteomes" id="UP000235116"/>
    </source>
</evidence>
<evidence type="ECO:0008006" key="10">
    <source>
        <dbReference type="Google" id="ProtNLM"/>
    </source>
</evidence>
<evidence type="ECO:0000256" key="5">
    <source>
        <dbReference type="ARBA" id="ARBA00022729"/>
    </source>
</evidence>
<dbReference type="InterPro" id="IPR005017">
    <property type="entry name" value="OMPP1/FadL/TodX"/>
</dbReference>
<dbReference type="GO" id="GO:0015483">
    <property type="term" value="F:long-chain fatty acid transporting porin activity"/>
    <property type="evidence" value="ECO:0007669"/>
    <property type="project" value="TreeGrafter"/>
</dbReference>
<keyword evidence="3" id="KW-1134">Transmembrane beta strand</keyword>
<keyword evidence="6" id="KW-0472">Membrane</keyword>
<organism evidence="8 9">
    <name type="scientific">Ketobacter alkanivorans</name>
    <dbReference type="NCBI Taxonomy" id="1917421"/>
    <lineage>
        <taxon>Bacteria</taxon>
        <taxon>Pseudomonadati</taxon>
        <taxon>Pseudomonadota</taxon>
        <taxon>Gammaproteobacteria</taxon>
        <taxon>Pseudomonadales</taxon>
        <taxon>Ketobacteraceae</taxon>
        <taxon>Ketobacter</taxon>
    </lineage>
</organism>
<comment type="similarity">
    <text evidence="2">Belongs to the OmpP1/FadL family.</text>
</comment>
<evidence type="ECO:0000256" key="7">
    <source>
        <dbReference type="ARBA" id="ARBA00023237"/>
    </source>
</evidence>
<dbReference type="Proteomes" id="UP000235116">
    <property type="component" value="Chromosome"/>
</dbReference>
<sequence>MLYASVAQAQLAQNLFIGNPKALALGNAVTADPPGIDSIHFNPAGLARLKGRQFELKGIAGDLSLEAEFTPGPELAYAFEQFPDSLSDPTVNGQKSELSGTSVMLPFFGLTEIPALVAATGGASFEVEDRNMVLATGVFTPMLLGLKREPGDAGVYSGEEVGITRLTYFSPSIGYRISDKLFVGAALNFSYVGVGLNFDMRLPNFTFGAFDTLQDGGCFDQNGDVNSNPLNDIICTGSLSPFQTMAFIEAEFERGLSTTMNVGVLWEVEPWLTLGMTYMSGARDKIDGDVRIEYNSGVQDFINNLAQDTSIVGIVAGALGVDEIGVDETPASMVLEYPQHFSMGASIKVTPRFKTNIDVKWTDTAVWNEWDIKFDEQVQFLGVLGVISDSLNQGTTGGAIGADGLLLPRGYESVWTWAIGFEYQYTDRLAFRLGYEPRGASIPEGKRDLFVPIGETTLYSTGFAFQWSKDTFVDGSLGYVHSEQNIPSNGSTNATSTAIDNFIYNPYAGYNMKTELSVIVGEISIRSTF</sequence>
<dbReference type="RefSeq" id="WP_101896019.1">
    <property type="nucleotide sequence ID" value="NZ_CP022684.1"/>
</dbReference>
<name>A0A2K9LQN4_9GAMM</name>
<evidence type="ECO:0000256" key="2">
    <source>
        <dbReference type="ARBA" id="ARBA00008163"/>
    </source>
</evidence>
<dbReference type="EMBL" id="CP022684">
    <property type="protein sequence ID" value="AUM14646.1"/>
    <property type="molecule type" value="Genomic_DNA"/>
</dbReference>
<evidence type="ECO:0000313" key="8">
    <source>
        <dbReference type="EMBL" id="AUM14646.1"/>
    </source>
</evidence>
<keyword evidence="4" id="KW-0812">Transmembrane</keyword>
<evidence type="ECO:0000256" key="1">
    <source>
        <dbReference type="ARBA" id="ARBA00004571"/>
    </source>
</evidence>
<comment type="subcellular location">
    <subcellularLocation>
        <location evidence="1">Cell outer membrane</location>
        <topology evidence="1">Multi-pass membrane protein</topology>
    </subcellularLocation>
</comment>
<proteinExistence type="inferred from homology"/>
<reference evidence="9" key="1">
    <citation type="submission" date="2017-08" db="EMBL/GenBank/DDBJ databases">
        <title>Direct submision.</title>
        <authorList>
            <person name="Kim S.-J."/>
            <person name="Rhee S.-K."/>
        </authorList>
    </citation>
    <scope>NUCLEOTIDE SEQUENCE [LARGE SCALE GENOMIC DNA]</scope>
    <source>
        <strain evidence="9">GI5</strain>
    </source>
</reference>
<keyword evidence="7" id="KW-0998">Cell outer membrane</keyword>
<dbReference type="AlphaFoldDB" id="A0A2K9LQN4"/>
<evidence type="ECO:0000256" key="6">
    <source>
        <dbReference type="ARBA" id="ARBA00023136"/>
    </source>
</evidence>
<dbReference type="SUPFAM" id="SSF56935">
    <property type="entry name" value="Porins"/>
    <property type="match status" value="1"/>
</dbReference>